<reference evidence="8" key="1">
    <citation type="journal article" date="2019" name="Int. J. Syst. Evol. Microbiol.">
        <title>The Global Catalogue of Microorganisms (GCM) 10K type strain sequencing project: providing services to taxonomists for standard genome sequencing and annotation.</title>
        <authorList>
            <consortium name="The Broad Institute Genomics Platform"/>
            <consortium name="The Broad Institute Genome Sequencing Center for Infectious Disease"/>
            <person name="Wu L."/>
            <person name="Ma J."/>
        </authorList>
    </citation>
    <scope>NUCLEOTIDE SEQUENCE [LARGE SCALE GENOMIC DNA]</scope>
    <source>
        <strain evidence="8">JCM 16259</strain>
    </source>
</reference>
<keyword evidence="8" id="KW-1185">Reference proteome</keyword>
<keyword evidence="3 5" id="KW-1133">Transmembrane helix</keyword>
<accession>A0ABP5Z0R3</accession>
<name>A0ABP5Z0R3_9MICO</name>
<evidence type="ECO:0000256" key="4">
    <source>
        <dbReference type="ARBA" id="ARBA00023136"/>
    </source>
</evidence>
<keyword evidence="2 5" id="KW-0812">Transmembrane</keyword>
<feature type="domain" description="GtrA/DPMS transmembrane" evidence="6">
    <location>
        <begin position="36"/>
        <end position="152"/>
    </location>
</feature>
<dbReference type="InterPro" id="IPR007267">
    <property type="entry name" value="GtrA_DPMS_TM"/>
</dbReference>
<feature type="transmembrane region" description="Helical" evidence="5">
    <location>
        <begin position="104"/>
        <end position="121"/>
    </location>
</feature>
<comment type="subcellular location">
    <subcellularLocation>
        <location evidence="1">Membrane</location>
        <topology evidence="1">Multi-pass membrane protein</topology>
    </subcellularLocation>
</comment>
<feature type="transmembrane region" description="Helical" evidence="5">
    <location>
        <begin position="37"/>
        <end position="57"/>
    </location>
</feature>
<feature type="transmembrane region" description="Helical" evidence="5">
    <location>
        <begin position="127"/>
        <end position="145"/>
    </location>
</feature>
<evidence type="ECO:0000256" key="1">
    <source>
        <dbReference type="ARBA" id="ARBA00004141"/>
    </source>
</evidence>
<gene>
    <name evidence="7" type="ORF">GCM10009858_30540</name>
</gene>
<comment type="caution">
    <text evidence="7">The sequence shown here is derived from an EMBL/GenBank/DDBJ whole genome shotgun (WGS) entry which is preliminary data.</text>
</comment>
<evidence type="ECO:0000256" key="3">
    <source>
        <dbReference type="ARBA" id="ARBA00022989"/>
    </source>
</evidence>
<proteinExistence type="predicted"/>
<protein>
    <recommendedName>
        <fullName evidence="6">GtrA/DPMS transmembrane domain-containing protein</fullName>
    </recommendedName>
</protein>
<keyword evidence="4 5" id="KW-0472">Membrane</keyword>
<evidence type="ECO:0000313" key="8">
    <source>
        <dbReference type="Proteomes" id="UP001500730"/>
    </source>
</evidence>
<evidence type="ECO:0000259" key="6">
    <source>
        <dbReference type="Pfam" id="PF04138"/>
    </source>
</evidence>
<dbReference type="RefSeq" id="WP_344255866.1">
    <property type="nucleotide sequence ID" value="NZ_BAAARE010000013.1"/>
</dbReference>
<evidence type="ECO:0000256" key="5">
    <source>
        <dbReference type="SAM" id="Phobius"/>
    </source>
</evidence>
<evidence type="ECO:0000313" key="7">
    <source>
        <dbReference type="EMBL" id="GAA2490384.1"/>
    </source>
</evidence>
<evidence type="ECO:0000256" key="2">
    <source>
        <dbReference type="ARBA" id="ARBA00022692"/>
    </source>
</evidence>
<dbReference type="EMBL" id="BAAARE010000013">
    <property type="protein sequence ID" value="GAA2490384.1"/>
    <property type="molecule type" value="Genomic_DNA"/>
</dbReference>
<dbReference type="Pfam" id="PF04138">
    <property type="entry name" value="GtrA_DPMS_TM"/>
    <property type="match status" value="1"/>
</dbReference>
<sequence length="159" mass="17225">MAAQADGSVEVHLSVSPVVSASEQFIGLLLNDKRVKFVLTGALNTVFGFVCFAFYQYLVGMHVGYMTTLVFAHCTTVLFAFMTHRRLVFDVSGSVIRDLWRFESVNLVVLGINALLLPLAVEVAGLPVLAAQAAITVLNALVSWLGHSRFSFSRSAADS</sequence>
<dbReference type="Proteomes" id="UP001500730">
    <property type="component" value="Unassembled WGS sequence"/>
</dbReference>
<organism evidence="7 8">
    <name type="scientific">Terrabacter carboxydivorans</name>
    <dbReference type="NCBI Taxonomy" id="619730"/>
    <lineage>
        <taxon>Bacteria</taxon>
        <taxon>Bacillati</taxon>
        <taxon>Actinomycetota</taxon>
        <taxon>Actinomycetes</taxon>
        <taxon>Micrococcales</taxon>
        <taxon>Intrasporangiaceae</taxon>
        <taxon>Terrabacter</taxon>
    </lineage>
</organism>
<feature type="transmembrane region" description="Helical" evidence="5">
    <location>
        <begin position="63"/>
        <end position="83"/>
    </location>
</feature>